<dbReference type="PANTHER" id="PTHR36439">
    <property type="entry name" value="BLL4334 PROTEIN"/>
    <property type="match status" value="1"/>
</dbReference>
<dbReference type="AlphaFoldDB" id="A0A6J4LAV9"/>
<gene>
    <name evidence="1" type="ORF">AVDCRST_MAG72-3</name>
</gene>
<name>A0A6J4LAV9_9ACTN</name>
<reference evidence="1" key="1">
    <citation type="submission" date="2020-02" db="EMBL/GenBank/DDBJ databases">
        <authorList>
            <person name="Meier V. D."/>
        </authorList>
    </citation>
    <scope>NUCLEOTIDE SEQUENCE</scope>
    <source>
        <strain evidence="1">AVDCRST_MAG72</strain>
    </source>
</reference>
<dbReference type="EMBL" id="CADCUJ010000001">
    <property type="protein sequence ID" value="CAA9325937.1"/>
    <property type="molecule type" value="Genomic_DNA"/>
</dbReference>
<sequence length="181" mass="19596">MPSYVALLRAVNVGKRQVTMTALRECLTASGLEEVETYIQTGNVRFRSTMRSAAKVEQHVERTLAAGCGFDVPAIIFTPSELRQVYDDAVAATPARGNPGGENRYVVFFKEGDQPSGAGADAIAAWDREGEAGLVIGRAVHVWLDGPMHRAKFFGAFAKPLFPGTNRNLTVVTALARRWGS</sequence>
<dbReference type="InterPro" id="IPR012545">
    <property type="entry name" value="DUF1697"/>
</dbReference>
<protein>
    <recommendedName>
        <fullName evidence="2">DUF1697 domain-containing protein</fullName>
    </recommendedName>
</protein>
<dbReference type="Pfam" id="PF08002">
    <property type="entry name" value="DUF1697"/>
    <property type="match status" value="1"/>
</dbReference>
<proteinExistence type="predicted"/>
<organism evidence="1">
    <name type="scientific">uncultured Nocardioidaceae bacterium</name>
    <dbReference type="NCBI Taxonomy" id="253824"/>
    <lineage>
        <taxon>Bacteria</taxon>
        <taxon>Bacillati</taxon>
        <taxon>Actinomycetota</taxon>
        <taxon>Actinomycetes</taxon>
        <taxon>Propionibacteriales</taxon>
        <taxon>Nocardioidaceae</taxon>
        <taxon>environmental samples</taxon>
    </lineage>
</organism>
<dbReference type="Gene3D" id="3.30.70.1280">
    <property type="entry name" value="SP0830-like domains"/>
    <property type="match status" value="1"/>
</dbReference>
<accession>A0A6J4LAV9</accession>
<dbReference type="PANTHER" id="PTHR36439:SF1">
    <property type="entry name" value="DUF1697 DOMAIN-CONTAINING PROTEIN"/>
    <property type="match status" value="1"/>
</dbReference>
<dbReference type="SUPFAM" id="SSF160379">
    <property type="entry name" value="SP0830-like"/>
    <property type="match status" value="1"/>
</dbReference>
<dbReference type="PIRSF" id="PIRSF008502">
    <property type="entry name" value="UCP008502"/>
    <property type="match status" value="1"/>
</dbReference>
<evidence type="ECO:0008006" key="2">
    <source>
        <dbReference type="Google" id="ProtNLM"/>
    </source>
</evidence>
<evidence type="ECO:0000313" key="1">
    <source>
        <dbReference type="EMBL" id="CAA9325937.1"/>
    </source>
</evidence>